<sequence length="619" mass="69914">MLYFLPTFKWIIYSTILGSILSFVIFIFKLLFKNKLNARWHYCVWLLLIIKLLVPYSPKSTLSIFNILNLCKINVTEINSTLTHNTINSELKVSTQKPISIKPKNKIYSNQNKPITTANTHTEEFKSNTPSTVSFNNLSLYFKITYMLWLFGVLALTIFTITATLKFYLKLKKQQICVDKDIIKILATCKNKMGVHKEVMILNTSLVSSPAIFGCIHPKLLLPLEINKQLNHKELEYVIYHETAHLKRKDILVSCITCILQILHWFNPIIWYSFYNMRHDKELACDSLALSYIYPDEYVYYGKTIIKLLEYYQHSNHVCGMACIINNKSIIKRRITMISLFKKGSYKWSPIPIFILAMMSLALLTNGKNAQVLASNKNPKSSKIEQNLNNKDSSISEYDIEGNHFKGKMLVIPKSKKISVGFNNEVSKITKTTSEIAKDNNALCAINAGGFTESILPYGLIIHNGNVVYNDIKDKESETDIVAFNETGKLIVGRHSLSQLKKMNIKEAVSFGPALVINGQPMIAKDNGNWGTAPRTAIGQRADGTTLFLTIDGRSNLSLGATLSEVQNILIEFGAVTASNLDGGSSSTMYYNGNIINHPFDLKGHKVERITSSTFMVLH</sequence>
<dbReference type="Pfam" id="PF05569">
    <property type="entry name" value="Peptidase_M56"/>
    <property type="match status" value="1"/>
</dbReference>
<feature type="domain" description="Peptidase M56" evidence="2">
    <location>
        <begin position="13"/>
        <end position="338"/>
    </location>
</feature>
<name>A0ABT4DD18_9CLOT</name>
<dbReference type="InterPro" id="IPR018711">
    <property type="entry name" value="NAGPA"/>
</dbReference>
<keyword evidence="4" id="KW-0378">Hydrolase</keyword>
<keyword evidence="1" id="KW-0812">Transmembrane</keyword>
<organism evidence="4 5">
    <name type="scientific">Clostridium brassicae</name>
    <dbReference type="NCBI Taxonomy" id="2999072"/>
    <lineage>
        <taxon>Bacteria</taxon>
        <taxon>Bacillati</taxon>
        <taxon>Bacillota</taxon>
        <taxon>Clostridia</taxon>
        <taxon>Eubacteriales</taxon>
        <taxon>Clostridiaceae</taxon>
        <taxon>Clostridium</taxon>
    </lineage>
</organism>
<feature type="transmembrane region" description="Helical" evidence="1">
    <location>
        <begin position="251"/>
        <end position="274"/>
    </location>
</feature>
<feature type="transmembrane region" description="Helical" evidence="1">
    <location>
        <begin position="12"/>
        <end position="32"/>
    </location>
</feature>
<evidence type="ECO:0000313" key="5">
    <source>
        <dbReference type="Proteomes" id="UP001144612"/>
    </source>
</evidence>
<dbReference type="PANTHER" id="PTHR34978:SF3">
    <property type="entry name" value="SLR0241 PROTEIN"/>
    <property type="match status" value="1"/>
</dbReference>
<keyword evidence="1" id="KW-1133">Transmembrane helix</keyword>
<keyword evidence="5" id="KW-1185">Reference proteome</keyword>
<keyword evidence="4" id="KW-0326">Glycosidase</keyword>
<keyword evidence="1" id="KW-0472">Membrane</keyword>
<evidence type="ECO:0000313" key="4">
    <source>
        <dbReference type="EMBL" id="MCY6960205.1"/>
    </source>
</evidence>
<evidence type="ECO:0000259" key="3">
    <source>
        <dbReference type="Pfam" id="PF09992"/>
    </source>
</evidence>
<dbReference type="InterPro" id="IPR008756">
    <property type="entry name" value="Peptidase_M56"/>
</dbReference>
<reference evidence="4" key="1">
    <citation type="submission" date="2022-12" db="EMBL/GenBank/DDBJ databases">
        <title>Clostridium sp. nov., isolated from industrial wastewater.</title>
        <authorList>
            <person name="Jiayan W."/>
        </authorList>
    </citation>
    <scope>NUCLEOTIDE SEQUENCE</scope>
    <source>
        <strain evidence="4">ZC22-4</strain>
    </source>
</reference>
<feature type="domain" description="Phosphodiester glycosidase" evidence="3">
    <location>
        <begin position="440"/>
        <end position="610"/>
    </location>
</feature>
<dbReference type="RefSeq" id="WP_268062642.1">
    <property type="nucleotide sequence ID" value="NZ_JAPQFJ010000022.1"/>
</dbReference>
<dbReference type="InterPro" id="IPR052173">
    <property type="entry name" value="Beta-lactam_resp_regulator"/>
</dbReference>
<gene>
    <name evidence="4" type="ORF">OW729_16430</name>
</gene>
<feature type="transmembrane region" description="Helical" evidence="1">
    <location>
        <begin position="146"/>
        <end position="169"/>
    </location>
</feature>
<proteinExistence type="predicted"/>
<accession>A0ABT4DD18</accession>
<feature type="transmembrane region" description="Helical" evidence="1">
    <location>
        <begin position="39"/>
        <end position="56"/>
    </location>
</feature>
<evidence type="ECO:0000259" key="2">
    <source>
        <dbReference type="Pfam" id="PF05569"/>
    </source>
</evidence>
<dbReference type="Pfam" id="PF09992">
    <property type="entry name" value="NAGPA"/>
    <property type="match status" value="1"/>
</dbReference>
<dbReference type="Proteomes" id="UP001144612">
    <property type="component" value="Unassembled WGS sequence"/>
</dbReference>
<protein>
    <submittedName>
        <fullName evidence="4">Phosphodiester glycosidase family protein</fullName>
    </submittedName>
</protein>
<dbReference type="PANTHER" id="PTHR34978">
    <property type="entry name" value="POSSIBLE SENSOR-TRANSDUCER PROTEIN BLAR"/>
    <property type="match status" value="1"/>
</dbReference>
<comment type="caution">
    <text evidence="4">The sequence shown here is derived from an EMBL/GenBank/DDBJ whole genome shotgun (WGS) entry which is preliminary data.</text>
</comment>
<dbReference type="GO" id="GO:0016798">
    <property type="term" value="F:hydrolase activity, acting on glycosyl bonds"/>
    <property type="evidence" value="ECO:0007669"/>
    <property type="project" value="UniProtKB-KW"/>
</dbReference>
<dbReference type="CDD" id="cd07341">
    <property type="entry name" value="M56_BlaR1_MecR1_like"/>
    <property type="match status" value="1"/>
</dbReference>
<dbReference type="EMBL" id="JAPQFJ010000022">
    <property type="protein sequence ID" value="MCY6960205.1"/>
    <property type="molecule type" value="Genomic_DNA"/>
</dbReference>
<evidence type="ECO:0000256" key="1">
    <source>
        <dbReference type="SAM" id="Phobius"/>
    </source>
</evidence>